<dbReference type="eggNOG" id="ENOG502RT5T">
    <property type="taxonomic scope" value="Eukaryota"/>
</dbReference>
<organism evidence="2 3">
    <name type="scientific">Caenorhabditis elegans</name>
    <dbReference type="NCBI Taxonomy" id="6239"/>
    <lineage>
        <taxon>Eukaryota</taxon>
        <taxon>Metazoa</taxon>
        <taxon>Ecdysozoa</taxon>
        <taxon>Nematoda</taxon>
        <taxon>Chromadorea</taxon>
        <taxon>Rhabditida</taxon>
        <taxon>Rhabditina</taxon>
        <taxon>Rhabditomorpha</taxon>
        <taxon>Rhabditoidea</taxon>
        <taxon>Rhabditidae</taxon>
        <taxon>Peloderinae</taxon>
        <taxon>Caenorhabditis</taxon>
    </lineage>
</organism>
<evidence type="ECO:0000313" key="3">
    <source>
        <dbReference type="Proteomes" id="UP000001940"/>
    </source>
</evidence>
<dbReference type="KEGG" id="cel:CELE_T23F6.5"/>
<dbReference type="HOGENOM" id="CLU_032000_0_0_1"/>
<dbReference type="CTD" id="188811"/>
<dbReference type="RefSeq" id="NP_502433.3">
    <property type="nucleotide sequence ID" value="NM_070032.3"/>
</dbReference>
<feature type="signal peptide" evidence="1">
    <location>
        <begin position="1"/>
        <end position="17"/>
    </location>
</feature>
<proteinExistence type="predicted"/>
<evidence type="ECO:0000313" key="4">
    <source>
        <dbReference type="WormBase" id="T23F6.5"/>
    </source>
</evidence>
<name>G5EFZ0_CAEEL</name>
<feature type="chain" id="PRO_5003476169" evidence="1">
    <location>
        <begin position="18"/>
        <end position="600"/>
    </location>
</feature>
<dbReference type="WormBase" id="T23F6.5">
    <property type="protein sequence ID" value="CE42649"/>
    <property type="gene ID" value="WBGene00011952"/>
</dbReference>
<dbReference type="GeneID" id="188811"/>
<evidence type="ECO:0000256" key="1">
    <source>
        <dbReference type="SAM" id="SignalP"/>
    </source>
</evidence>
<accession>G5EFZ0</accession>
<dbReference type="Bgee" id="WBGene00011952">
    <property type="expression patterns" value="Expressed in anatomical system and 3 other cell types or tissues"/>
</dbReference>
<sequence>MRLWTLFIFLLPKLVSSQPQQPQPLQVCLRDIEEDICPQREGYDTECDTRCGQLYPMRIGSGCRTRQTGQLLSFFGIRSFVCTCHLSPIACANPQFAVHPYHTLVVQQHSNLQPIPQRLPNCESPTPPSLSCRDASACGTWQFSREFEWYSGRPNGQARPRESPDGEFVAGTSQQGATWATISTCDGICSTTSVNLTARVWRPPTVIVELCFKEKDTTMCAPVHASNGHLINEIIPETNYFQIMLRFSNVTAGEMILLDDLTINYQPCQKKVKNLSQTIHSTNTSTAPLRSGGLPISLINPNKGDPRMVQHRMCQDGECEHKPHHSVVHSSTARMCVGRPGLAYCRQKCRALDASESSARCLRQRENPLIKKCICHVRRSPVKKIDGGVIEQPTTVFREVEMNRVLADDVTSMTNFPSPTTTVVTEAPLTTKKFMMDIENEEKHEAETAKLIVLNKPKIKCEETNCNFEKDTKCGWADLRMLSRHFNNISVAMKKSDENRYGISRLEPKSYSGLLYKASLIGPIQMSIDVFPSHEIDVRICVQNLRKCQTQTIAPRSWNRISARIKVQSTEKIFVLFYNDAMEPKSIAIDNILVKNGACI</sequence>
<dbReference type="Proteomes" id="UP000001940">
    <property type="component" value="Chromosome IV"/>
</dbReference>
<keyword evidence="1" id="KW-0732">Signal</keyword>
<protein>
    <submittedName>
        <fullName evidence="2">MAM domain-containing protein</fullName>
    </submittedName>
</protein>
<evidence type="ECO:0000313" key="2">
    <source>
        <dbReference type="EMBL" id="CAB05628.3"/>
    </source>
</evidence>
<keyword evidence="3" id="KW-1185">Reference proteome</keyword>
<dbReference type="OMA" id="VKNGACI"/>
<dbReference type="OrthoDB" id="5793558at2759"/>
<reference evidence="2 3" key="1">
    <citation type="journal article" date="1998" name="Science">
        <title>Genome sequence of the nematode C. elegans: a platform for investigating biology.</title>
        <authorList>
            <consortium name="The C. elegans sequencing consortium"/>
            <person name="Sulson J.E."/>
            <person name="Waterston R."/>
        </authorList>
    </citation>
    <scope>NUCLEOTIDE SEQUENCE [LARGE SCALE GENOMIC DNA]</scope>
    <source>
        <strain evidence="2 3">Bristol N2</strain>
    </source>
</reference>
<dbReference type="AlphaFoldDB" id="G5EFZ0"/>
<gene>
    <name evidence="2" type="ORF">CELE_T23F6.5</name>
    <name evidence="2 4" type="ORF">T23F6.5</name>
</gene>
<dbReference type="EMBL" id="BX284604">
    <property type="protein sequence ID" value="CAB05628.3"/>
    <property type="molecule type" value="Genomic_DNA"/>
</dbReference>
<dbReference type="FunCoup" id="G5EFZ0">
    <property type="interactions" value="460"/>
</dbReference>
<dbReference type="PaxDb" id="6239-T23F6.5"/>
<dbReference type="InParanoid" id="G5EFZ0"/>
<dbReference type="AGR" id="WB:WBGene00011952"/>